<reference evidence="4" key="1">
    <citation type="submission" date="2022-01" db="EMBL/GenBank/DDBJ databases">
        <authorList>
            <person name="King R."/>
        </authorList>
    </citation>
    <scope>NUCLEOTIDE SEQUENCE</scope>
</reference>
<sequence>MKDSLFTSLILIILQFATSSRIECIFKMTNYHVLGIAYTCQFKDALNITSPDSFFIFSSTGNHLDLKSYDDVLGLNAKNMKIQYFPKGLELIFKNLKAIDLQRNGLKELYQSDLKPFKGLVYLDLGVNDIEVLEDGVFDNNPHLEVISLYSNKIYQIDLHVFDSLSKLNYLVLDKNRCINKSSRFDLLGVQEIIQNTKFMCQNSEFMKGRSMMQRRCSNHDDSSSLKIQLESIEINLQNRISELKQVVDELKDCRCKMNL</sequence>
<dbReference type="PANTHER" id="PTHR24366">
    <property type="entry name" value="IG(IMMUNOGLOBULIN) AND LRR(LEUCINE RICH REPEAT) DOMAINS"/>
    <property type="match status" value="1"/>
</dbReference>
<evidence type="ECO:0000256" key="3">
    <source>
        <dbReference type="SAM" id="SignalP"/>
    </source>
</evidence>
<evidence type="ECO:0000313" key="5">
    <source>
        <dbReference type="Proteomes" id="UP001153620"/>
    </source>
</evidence>
<reference evidence="4" key="2">
    <citation type="submission" date="2022-10" db="EMBL/GenBank/DDBJ databases">
        <authorList>
            <consortium name="ENA_rothamsted_submissions"/>
            <consortium name="culmorum"/>
            <person name="King R."/>
        </authorList>
    </citation>
    <scope>NUCLEOTIDE SEQUENCE</scope>
</reference>
<evidence type="ECO:0000313" key="4">
    <source>
        <dbReference type="EMBL" id="CAG9805845.1"/>
    </source>
</evidence>
<dbReference type="Proteomes" id="UP001153620">
    <property type="component" value="Chromosome 2"/>
</dbReference>
<dbReference type="InterPro" id="IPR032675">
    <property type="entry name" value="LRR_dom_sf"/>
</dbReference>
<protein>
    <submittedName>
        <fullName evidence="4">Uncharacterized protein</fullName>
    </submittedName>
</protein>
<dbReference type="Gene3D" id="3.80.10.10">
    <property type="entry name" value="Ribonuclease Inhibitor"/>
    <property type="match status" value="1"/>
</dbReference>
<keyword evidence="3" id="KW-0732">Signal</keyword>
<name>A0A9N9WVR4_9DIPT</name>
<dbReference type="EMBL" id="OU895878">
    <property type="protein sequence ID" value="CAG9805845.1"/>
    <property type="molecule type" value="Genomic_DNA"/>
</dbReference>
<dbReference type="InterPro" id="IPR001611">
    <property type="entry name" value="Leu-rich_rpt"/>
</dbReference>
<dbReference type="AlphaFoldDB" id="A0A9N9WVR4"/>
<dbReference type="OrthoDB" id="448946at2759"/>
<organism evidence="4 5">
    <name type="scientific">Chironomus riparius</name>
    <dbReference type="NCBI Taxonomy" id="315576"/>
    <lineage>
        <taxon>Eukaryota</taxon>
        <taxon>Metazoa</taxon>
        <taxon>Ecdysozoa</taxon>
        <taxon>Arthropoda</taxon>
        <taxon>Hexapoda</taxon>
        <taxon>Insecta</taxon>
        <taxon>Pterygota</taxon>
        <taxon>Neoptera</taxon>
        <taxon>Endopterygota</taxon>
        <taxon>Diptera</taxon>
        <taxon>Nematocera</taxon>
        <taxon>Chironomoidea</taxon>
        <taxon>Chironomidae</taxon>
        <taxon>Chironominae</taxon>
        <taxon>Chironomus</taxon>
    </lineage>
</organism>
<accession>A0A9N9WVR4</accession>
<keyword evidence="1" id="KW-0433">Leucine-rich repeat</keyword>
<feature type="signal peptide" evidence="3">
    <location>
        <begin position="1"/>
        <end position="19"/>
    </location>
</feature>
<evidence type="ECO:0000256" key="1">
    <source>
        <dbReference type="ARBA" id="ARBA00022614"/>
    </source>
</evidence>
<keyword evidence="2" id="KW-0677">Repeat</keyword>
<dbReference type="SUPFAM" id="SSF52058">
    <property type="entry name" value="L domain-like"/>
    <property type="match status" value="1"/>
</dbReference>
<dbReference type="Pfam" id="PF13855">
    <property type="entry name" value="LRR_8"/>
    <property type="match status" value="1"/>
</dbReference>
<gene>
    <name evidence="4" type="ORF">CHIRRI_LOCUS8713</name>
</gene>
<evidence type="ECO:0000256" key="2">
    <source>
        <dbReference type="ARBA" id="ARBA00022737"/>
    </source>
</evidence>
<keyword evidence="5" id="KW-1185">Reference proteome</keyword>
<feature type="chain" id="PRO_5040270615" evidence="3">
    <location>
        <begin position="20"/>
        <end position="260"/>
    </location>
</feature>
<proteinExistence type="predicted"/>